<dbReference type="PANTHER" id="PTHR43363">
    <property type="entry name" value="HYPOXANTHINE PHOSPHORIBOSYLTRANSFERASE"/>
    <property type="match status" value="1"/>
</dbReference>
<dbReference type="PANTHER" id="PTHR43363:SF2">
    <property type="entry name" value="PHOSPHORIBOSYLTRANSFERASE"/>
    <property type="match status" value="1"/>
</dbReference>
<accession>A0A0M0BTE6</accession>
<dbReference type="Gene3D" id="3.40.50.2020">
    <property type="match status" value="1"/>
</dbReference>
<name>A0A0M0BTE6_9ARCH</name>
<sequence length="206" mass="23110">MDCKGLPTNSEDSLTFEIPSWDQTYSLLLELANSVKKSGFNPDIIVGISRGGLIPARILSDLLEITKLANIAVEFYVGVAKTKLKPVITQPVSVSVENKNVLIVDDLTDTGKSLSLVNSHLIAKGASEIKIATIFYKPWSSIVPHYFQKETQSWIVFPWERKEIIRKIVEDFKNKGKSINYIKEKLISSGLKKEVTERLVKEIFGE</sequence>
<dbReference type="AlphaFoldDB" id="A0A0M0BTE6"/>
<evidence type="ECO:0000259" key="3">
    <source>
        <dbReference type="Pfam" id="PF00156"/>
    </source>
</evidence>
<dbReference type="PATRIC" id="fig|1685124.3.peg.718"/>
<organism evidence="4 5">
    <name type="scientific">miscellaneous Crenarchaeota group-1 archaeon SG8-32-1</name>
    <dbReference type="NCBI Taxonomy" id="1685124"/>
    <lineage>
        <taxon>Archaea</taxon>
        <taxon>Candidatus Bathyarchaeota</taxon>
        <taxon>MCG-1</taxon>
    </lineage>
</organism>
<dbReference type="Proteomes" id="UP000037237">
    <property type="component" value="Unassembled WGS sequence"/>
</dbReference>
<dbReference type="InterPro" id="IPR000836">
    <property type="entry name" value="PRTase_dom"/>
</dbReference>
<reference evidence="4 5" key="1">
    <citation type="submission" date="2015-06" db="EMBL/GenBank/DDBJ databases">
        <title>New insights into the roles of widespread benthic archaea in carbon and nitrogen cycling.</title>
        <authorList>
            <person name="Lazar C.S."/>
            <person name="Baker B.J."/>
            <person name="Seitz K.W."/>
            <person name="Hyde A.S."/>
            <person name="Dick G.J."/>
            <person name="Hinrichs K.-U."/>
            <person name="Teske A.P."/>
        </authorList>
    </citation>
    <scope>NUCLEOTIDE SEQUENCE [LARGE SCALE GENOMIC DNA]</scope>
    <source>
        <strain evidence="4">SG8-32-1</strain>
    </source>
</reference>
<feature type="domain" description="Phosphoribosyltransferase" evidence="3">
    <location>
        <begin position="29"/>
        <end position="160"/>
    </location>
</feature>
<dbReference type="EMBL" id="LFWU01000086">
    <property type="protein sequence ID" value="KON31888.1"/>
    <property type="molecule type" value="Genomic_DNA"/>
</dbReference>
<gene>
    <name evidence="4" type="ORF">AC477_03705</name>
</gene>
<comment type="caution">
    <text evidence="4">The sequence shown here is derived from an EMBL/GenBank/DDBJ whole genome shotgun (WGS) entry which is preliminary data.</text>
</comment>
<dbReference type="SUPFAM" id="SSF53271">
    <property type="entry name" value="PRTase-like"/>
    <property type="match status" value="1"/>
</dbReference>
<protein>
    <submittedName>
        <fullName evidence="4">Phosphoribosyltransferase</fullName>
    </submittedName>
</protein>
<dbReference type="GO" id="GO:0016757">
    <property type="term" value="F:glycosyltransferase activity"/>
    <property type="evidence" value="ECO:0007669"/>
    <property type="project" value="UniProtKB-KW"/>
</dbReference>
<proteinExistence type="predicted"/>
<keyword evidence="1 4" id="KW-0328">Glycosyltransferase</keyword>
<evidence type="ECO:0000256" key="2">
    <source>
        <dbReference type="ARBA" id="ARBA00022679"/>
    </source>
</evidence>
<dbReference type="Pfam" id="PF00156">
    <property type="entry name" value="Pribosyltran"/>
    <property type="match status" value="1"/>
</dbReference>
<evidence type="ECO:0000313" key="5">
    <source>
        <dbReference type="Proteomes" id="UP000037237"/>
    </source>
</evidence>
<dbReference type="InterPro" id="IPR029057">
    <property type="entry name" value="PRTase-like"/>
</dbReference>
<evidence type="ECO:0000256" key="1">
    <source>
        <dbReference type="ARBA" id="ARBA00022676"/>
    </source>
</evidence>
<dbReference type="CDD" id="cd06223">
    <property type="entry name" value="PRTases_typeI"/>
    <property type="match status" value="1"/>
</dbReference>
<evidence type="ECO:0000313" key="4">
    <source>
        <dbReference type="EMBL" id="KON31888.1"/>
    </source>
</evidence>
<keyword evidence="2 4" id="KW-0808">Transferase</keyword>